<comment type="caution">
    <text evidence="2">The sequence shown here is derived from an EMBL/GenBank/DDBJ whole genome shotgun (WGS) entry which is preliminary data.</text>
</comment>
<keyword evidence="1" id="KW-0812">Transmembrane</keyword>
<dbReference type="Pfam" id="PF08636">
    <property type="entry name" value="Pkr1"/>
    <property type="match status" value="1"/>
</dbReference>
<dbReference type="EMBL" id="SHOA02000017">
    <property type="protein sequence ID" value="TDH66530.1"/>
    <property type="molecule type" value="Genomic_DNA"/>
</dbReference>
<evidence type="ECO:0000256" key="1">
    <source>
        <dbReference type="SAM" id="Phobius"/>
    </source>
</evidence>
<proteinExistence type="predicted"/>
<gene>
    <name evidence="2" type="ORF">CCR75_005793</name>
</gene>
<accession>A0A976FGX1</accession>
<keyword evidence="1" id="KW-1133">Transmembrane helix</keyword>
<feature type="transmembrane region" description="Helical" evidence="1">
    <location>
        <begin position="91"/>
        <end position="111"/>
    </location>
</feature>
<reference evidence="2 3" key="1">
    <citation type="journal article" date="2021" name="Genome Biol.">
        <title>AFLAP: assembly-free linkage analysis pipeline using k-mers from genome sequencing data.</title>
        <authorList>
            <person name="Fletcher K."/>
            <person name="Zhang L."/>
            <person name="Gil J."/>
            <person name="Han R."/>
            <person name="Cavanaugh K."/>
            <person name="Michelmore R."/>
        </authorList>
    </citation>
    <scope>NUCLEOTIDE SEQUENCE [LARGE SCALE GENOMIC DNA]</scope>
    <source>
        <strain evidence="2 3">SF5</strain>
    </source>
</reference>
<evidence type="ECO:0000313" key="2">
    <source>
        <dbReference type="EMBL" id="TDH66530.1"/>
    </source>
</evidence>
<dbReference type="OrthoDB" id="74580at2759"/>
<dbReference type="RefSeq" id="XP_067816029.1">
    <property type="nucleotide sequence ID" value="XM_067963868.1"/>
</dbReference>
<organism evidence="2 3">
    <name type="scientific">Bremia lactucae</name>
    <name type="common">Lettuce downy mildew</name>
    <dbReference type="NCBI Taxonomy" id="4779"/>
    <lineage>
        <taxon>Eukaryota</taxon>
        <taxon>Sar</taxon>
        <taxon>Stramenopiles</taxon>
        <taxon>Oomycota</taxon>
        <taxon>Peronosporomycetes</taxon>
        <taxon>Peronosporales</taxon>
        <taxon>Peronosporaceae</taxon>
        <taxon>Bremia</taxon>
    </lineage>
</organism>
<dbReference type="GeneID" id="94349539"/>
<keyword evidence="3" id="KW-1185">Reference proteome</keyword>
<name>A0A976FGX1_BRELC</name>
<dbReference type="GO" id="GO:0070072">
    <property type="term" value="P:vacuolar proton-transporting V-type ATPase complex assembly"/>
    <property type="evidence" value="ECO:0007669"/>
    <property type="project" value="InterPro"/>
</dbReference>
<dbReference type="Proteomes" id="UP000294530">
    <property type="component" value="Unassembled WGS sequence"/>
</dbReference>
<protein>
    <submittedName>
        <fullName evidence="2">Uncharacterized protein</fullName>
    </submittedName>
</protein>
<dbReference type="AlphaFoldDB" id="A0A976FGX1"/>
<evidence type="ECO:0000313" key="3">
    <source>
        <dbReference type="Proteomes" id="UP000294530"/>
    </source>
</evidence>
<sequence>MKQQLAAIANSPGSTSYEKDKMLAQYSSDSKSSDRKAIRLRNRLYFLSMGSAVQNVMRPGSREFVIVLNAVLALLFIVMLAVIYTELEDSLHVFVLLFLVIGLTVSINWFIIEAKNFKHTQGNPKPRRTRKLSY</sequence>
<dbReference type="KEGG" id="blac:94349539"/>
<dbReference type="InterPro" id="IPR013945">
    <property type="entry name" value="Pkr1"/>
</dbReference>
<feature type="transmembrane region" description="Helical" evidence="1">
    <location>
        <begin position="64"/>
        <end position="85"/>
    </location>
</feature>
<keyword evidence="1" id="KW-0472">Membrane</keyword>